<feature type="region of interest" description="Disordered" evidence="1">
    <location>
        <begin position="494"/>
        <end position="517"/>
    </location>
</feature>
<feature type="compositionally biased region" description="Basic residues" evidence="1">
    <location>
        <begin position="85"/>
        <end position="102"/>
    </location>
</feature>
<feature type="compositionally biased region" description="Basic residues" evidence="1">
    <location>
        <begin position="610"/>
        <end position="619"/>
    </location>
</feature>
<organism evidence="2 3">
    <name type="scientific">Euplotes crassus</name>
    <dbReference type="NCBI Taxonomy" id="5936"/>
    <lineage>
        <taxon>Eukaryota</taxon>
        <taxon>Sar</taxon>
        <taxon>Alveolata</taxon>
        <taxon>Ciliophora</taxon>
        <taxon>Intramacronucleata</taxon>
        <taxon>Spirotrichea</taxon>
        <taxon>Hypotrichia</taxon>
        <taxon>Euplotida</taxon>
        <taxon>Euplotidae</taxon>
        <taxon>Moneuplotes</taxon>
    </lineage>
</organism>
<proteinExistence type="predicted"/>
<gene>
    <name evidence="2" type="ORF">ECRASSUSDP1_LOCUS28203</name>
</gene>
<feature type="region of interest" description="Disordered" evidence="1">
    <location>
        <begin position="158"/>
        <end position="183"/>
    </location>
</feature>
<evidence type="ECO:0000256" key="1">
    <source>
        <dbReference type="SAM" id="MobiDB-lite"/>
    </source>
</evidence>
<feature type="compositionally biased region" description="Basic and acidic residues" evidence="1">
    <location>
        <begin position="564"/>
        <end position="577"/>
    </location>
</feature>
<feature type="compositionally biased region" description="Polar residues" evidence="1">
    <location>
        <begin position="38"/>
        <end position="57"/>
    </location>
</feature>
<feature type="region of interest" description="Disordered" evidence="1">
    <location>
        <begin position="201"/>
        <end position="226"/>
    </location>
</feature>
<name>A0AAD1Y9K7_EUPCR</name>
<feature type="compositionally biased region" description="Polar residues" evidence="1">
    <location>
        <begin position="620"/>
        <end position="632"/>
    </location>
</feature>
<feature type="compositionally biased region" description="Polar residues" evidence="1">
    <location>
        <begin position="599"/>
        <end position="608"/>
    </location>
</feature>
<feature type="region of interest" description="Disordered" evidence="1">
    <location>
        <begin position="530"/>
        <end position="577"/>
    </location>
</feature>
<dbReference type="Proteomes" id="UP001295684">
    <property type="component" value="Unassembled WGS sequence"/>
</dbReference>
<reference evidence="2" key="1">
    <citation type="submission" date="2023-07" db="EMBL/GenBank/DDBJ databases">
        <authorList>
            <consortium name="AG Swart"/>
            <person name="Singh M."/>
            <person name="Singh A."/>
            <person name="Seah K."/>
            <person name="Emmerich C."/>
        </authorList>
    </citation>
    <scope>NUCLEOTIDE SEQUENCE</scope>
    <source>
        <strain evidence="2">DP1</strain>
    </source>
</reference>
<keyword evidence="3" id="KW-1185">Reference proteome</keyword>
<protein>
    <submittedName>
        <fullName evidence="2">Uncharacterized protein</fullName>
    </submittedName>
</protein>
<evidence type="ECO:0000313" key="2">
    <source>
        <dbReference type="EMBL" id="CAI2386581.1"/>
    </source>
</evidence>
<feature type="compositionally biased region" description="Polar residues" evidence="1">
    <location>
        <begin position="68"/>
        <end position="78"/>
    </location>
</feature>
<dbReference type="EMBL" id="CAMPGE010029104">
    <property type="protein sequence ID" value="CAI2386581.1"/>
    <property type="molecule type" value="Genomic_DNA"/>
</dbReference>
<accession>A0AAD1Y9K7</accession>
<feature type="compositionally biased region" description="Basic and acidic residues" evidence="1">
    <location>
        <begin position="125"/>
        <end position="142"/>
    </location>
</feature>
<comment type="caution">
    <text evidence="2">The sequence shown here is derived from an EMBL/GenBank/DDBJ whole genome shotgun (WGS) entry which is preliminary data.</text>
</comment>
<feature type="region of interest" description="Disordered" evidence="1">
    <location>
        <begin position="34"/>
        <end position="142"/>
    </location>
</feature>
<feature type="region of interest" description="Disordered" evidence="1">
    <location>
        <begin position="599"/>
        <end position="632"/>
    </location>
</feature>
<evidence type="ECO:0000313" key="3">
    <source>
        <dbReference type="Proteomes" id="UP001295684"/>
    </source>
</evidence>
<sequence>MDFKGSLHHSRNQNLVHSNNKSLITYDESTNLKKKLDTSGNNTYRGLSNMENRNNNYLPPDFGVKSVLKNTPSSSSHLMTERDQRSKKRSSSKRKGSKKRKSRERDKKPFKSITPSSYIRAAPKSNKENEATENISYRDRTLSMEMKRPSTAYQGIDRRKGRQNTCSSDLLNKYSDPKPSEGLRIPLSKIQKNNYFYKGTEEGTKIPGTQCHTSRSSSNPDIPRGTNLAAENKKLAYMLENTEKVYQKKLKESKENVDMIMNIIKKFWRILQKQILDPYQRRFYFDKNSPEENDLKTLLKENDHLRSNKESKIILLQNLGQILDLCCPKMVAKQESDKQIYKKCSILETDLKVLKDRELHLKKVIHRNENLILSQKRQIEDLTYRIDELDSFKFMTLQSTVSQLAETEDLLNMIKKQDLKKRDILVEHKKQSDLPTFCGMSFCQEDLQKDNKSSIDVKPSDLAKDIEVIPSYMKALTNEVFYLFNEDEGSMVKPKTKKVMGGSKPLDPKIPQSPAFYSSSDYLESSTFQIVSSKEQSSNGSQGNKRSEASSNQSDILASVPTSKETRKNSKKNDSKFEIHKNLSTTLVTPDNLYTQQINFSKAQNGSPKKSLRAYKRKPSQNALKSSNLTHL</sequence>
<feature type="compositionally biased region" description="Polar residues" evidence="1">
    <location>
        <begin position="530"/>
        <end position="563"/>
    </location>
</feature>
<dbReference type="AlphaFoldDB" id="A0AAD1Y9K7"/>
<feature type="compositionally biased region" description="Polar residues" evidence="1">
    <location>
        <begin position="210"/>
        <end position="220"/>
    </location>
</feature>